<dbReference type="Proteomes" id="UP001066276">
    <property type="component" value="Chromosome 1_2"/>
</dbReference>
<proteinExistence type="predicted"/>
<name>A0AAV7WCT5_PLEWA</name>
<dbReference type="AlphaFoldDB" id="A0AAV7WCT5"/>
<gene>
    <name evidence="1" type="ORF">NDU88_006216</name>
</gene>
<keyword evidence="2" id="KW-1185">Reference proteome</keyword>
<organism evidence="1 2">
    <name type="scientific">Pleurodeles waltl</name>
    <name type="common">Iberian ribbed newt</name>
    <dbReference type="NCBI Taxonomy" id="8319"/>
    <lineage>
        <taxon>Eukaryota</taxon>
        <taxon>Metazoa</taxon>
        <taxon>Chordata</taxon>
        <taxon>Craniata</taxon>
        <taxon>Vertebrata</taxon>
        <taxon>Euteleostomi</taxon>
        <taxon>Amphibia</taxon>
        <taxon>Batrachia</taxon>
        <taxon>Caudata</taxon>
        <taxon>Salamandroidea</taxon>
        <taxon>Salamandridae</taxon>
        <taxon>Pleurodelinae</taxon>
        <taxon>Pleurodeles</taxon>
    </lineage>
</organism>
<accession>A0AAV7WCT5</accession>
<reference evidence="1" key="1">
    <citation type="journal article" date="2022" name="bioRxiv">
        <title>Sequencing and chromosome-scale assembly of the giantPleurodeles waltlgenome.</title>
        <authorList>
            <person name="Brown T."/>
            <person name="Elewa A."/>
            <person name="Iarovenko S."/>
            <person name="Subramanian E."/>
            <person name="Araus A.J."/>
            <person name="Petzold A."/>
            <person name="Susuki M."/>
            <person name="Suzuki K.-i.T."/>
            <person name="Hayashi T."/>
            <person name="Toyoda A."/>
            <person name="Oliveira C."/>
            <person name="Osipova E."/>
            <person name="Leigh N.D."/>
            <person name="Simon A."/>
            <person name="Yun M.H."/>
        </authorList>
    </citation>
    <scope>NUCLEOTIDE SEQUENCE</scope>
    <source>
        <strain evidence="1">20211129_DDA</strain>
        <tissue evidence="1">Liver</tissue>
    </source>
</reference>
<comment type="caution">
    <text evidence="1">The sequence shown here is derived from an EMBL/GenBank/DDBJ whole genome shotgun (WGS) entry which is preliminary data.</text>
</comment>
<evidence type="ECO:0000313" key="2">
    <source>
        <dbReference type="Proteomes" id="UP001066276"/>
    </source>
</evidence>
<dbReference type="EMBL" id="JANPWB010000002">
    <property type="protein sequence ID" value="KAJ1210854.1"/>
    <property type="molecule type" value="Genomic_DNA"/>
</dbReference>
<evidence type="ECO:0000313" key="1">
    <source>
        <dbReference type="EMBL" id="KAJ1210854.1"/>
    </source>
</evidence>
<protein>
    <submittedName>
        <fullName evidence="1">Uncharacterized protein</fullName>
    </submittedName>
</protein>
<sequence length="91" mass="9768">MMRAAEAWSTALESDLRTSSTTCISVYYVMQNESAGRPSQINTATAAVLTAPELHVGCDSSKACTSHQMMGLYSRTGNTILNIQAPFLAVH</sequence>